<evidence type="ECO:0008006" key="3">
    <source>
        <dbReference type="Google" id="ProtNLM"/>
    </source>
</evidence>
<gene>
    <name evidence="1" type="ORF">COV41_00510</name>
</gene>
<comment type="caution">
    <text evidence="1">The sequence shown here is derived from an EMBL/GenBank/DDBJ whole genome shotgun (WGS) entry which is preliminary data.</text>
</comment>
<reference evidence="1 2" key="1">
    <citation type="submission" date="2017-09" db="EMBL/GenBank/DDBJ databases">
        <title>Depth-based differentiation of microbial function through sediment-hosted aquifers and enrichment of novel symbionts in the deep terrestrial subsurface.</title>
        <authorList>
            <person name="Probst A.J."/>
            <person name="Ladd B."/>
            <person name="Jarett J.K."/>
            <person name="Geller-Mcgrath D.E."/>
            <person name="Sieber C.M."/>
            <person name="Emerson J.B."/>
            <person name="Anantharaman K."/>
            <person name="Thomas B.C."/>
            <person name="Malmstrom R."/>
            <person name="Stieglmeier M."/>
            <person name="Klingl A."/>
            <person name="Woyke T."/>
            <person name="Ryan C.M."/>
            <person name="Banfield J.F."/>
        </authorList>
    </citation>
    <scope>NUCLEOTIDE SEQUENCE [LARGE SCALE GENOMIC DNA]</scope>
    <source>
        <strain evidence="1">CG11_big_fil_rev_8_21_14_0_20_43_10</strain>
    </source>
</reference>
<dbReference type="EMBL" id="PCXE01000010">
    <property type="protein sequence ID" value="PIR26888.1"/>
    <property type="molecule type" value="Genomic_DNA"/>
</dbReference>
<dbReference type="Proteomes" id="UP000236846">
    <property type="component" value="Unassembled WGS sequence"/>
</dbReference>
<accession>A0A2H0PXZ3</accession>
<name>A0A2H0PXZ3_9BACT</name>
<dbReference type="AlphaFoldDB" id="A0A2H0PXZ3"/>
<proteinExistence type="predicted"/>
<protein>
    <recommendedName>
        <fullName evidence="3">DUF1704 domain-containing protein</fullName>
    </recommendedName>
</protein>
<evidence type="ECO:0000313" key="1">
    <source>
        <dbReference type="EMBL" id="PIR26888.1"/>
    </source>
</evidence>
<organism evidence="1 2">
    <name type="scientific">Candidatus Brennerbacteria bacterium CG11_big_fil_rev_8_21_14_0_20_43_10</name>
    <dbReference type="NCBI Taxonomy" id="1974523"/>
    <lineage>
        <taxon>Bacteria</taxon>
        <taxon>Candidatus Brenneribacteriota</taxon>
    </lineage>
</organism>
<sequence>MDTKLLKFFYKWHRFEKQNNIDIIDFDLVQQGKNIPDAFNSRDDVEKELLQLIDEYNAIPNKNEFISSKLIACKYYLSALQGKKFPFGEYVSNTMGIVPKIISIKVLENQLKTTADTYKTIGYSYEKAGLEKYEHENQLTQKEIELTFKKFRDDILPKVIKWLRLQVELKYKIKFVDIDTYWMNWISTDENGEILLQYNLNNRHKWLKGSTEYLVFHEICAHALQTLSWKNQIINGGLNPFVGLTTVFSPEQFFLEGIAESLYYFYPSNPFSDYGLASLHTDHLYWLVMNNAHIMVNSGESINKIVQFIKKYLPTRKEEEIVKNLKERVNDPLFRTYQYIYGIALYYHKLIADKLTNEQRRQYVLDIYQNVYNPKTIIDKFQVEL</sequence>
<evidence type="ECO:0000313" key="2">
    <source>
        <dbReference type="Proteomes" id="UP000236846"/>
    </source>
</evidence>